<accession>A0A840DK12</accession>
<evidence type="ECO:0008006" key="4">
    <source>
        <dbReference type="Google" id="ProtNLM"/>
    </source>
</evidence>
<evidence type="ECO:0000256" key="1">
    <source>
        <dbReference type="SAM" id="MobiDB-lite"/>
    </source>
</evidence>
<evidence type="ECO:0000313" key="3">
    <source>
        <dbReference type="Proteomes" id="UP000571183"/>
    </source>
</evidence>
<proteinExistence type="predicted"/>
<name>A0A840DK12_9MICO</name>
<sequence length="639" mass="71253">MRLQTPMQELAQQREITQAALNRVTRLWQTLGQDFSQQWPQVRGQITAVLESARAQAAVQAETYTGRVLEETGEHAPRIGDLNIDAFLTTAPDGRETTTLIEQAMIRTKTEIAQFNQLLPESAGMNTPQALKTGLNWLSMAIITTLADTRREIYQADITARPAVTGYVRMLNPPSCAACAVLAGKWYRWNEGFERHGRCDCQHIPASKDTGENLTTDPYKYFNSLNEKDQVRLFGKANAQAIRDGADIYRVANIKQRGLATPRGARRYGTPHRLTIDDIYEIAGDDRAKAIAIMRQQGYITGAQVRGGNIIGRFHEAYSKPISRPLVAGSKRERVLRARETGVRDPLDRATMTAAERRLHDAVYRREYAKITGYIPPSIGQESAGIFSTQKGVKADKYRLDLLERQIEQGIRLAQVGGSNSSMWRLYEALGLDDSTGAETAYVFHTQLVKRVGLDALKNPIPVPREILERISRKVVAPLLFARKKKDGRSVTRGQAWPDHKKKYNAERAKRAAGAGGGFPPRKGPPKDFPDEPDMPIGWPADLPELTPDAWNHILYGDNSGGGHKYGYGWRHNKSEFPEEWDNAEIMTAMVKTLRATPDAAFTSRGVFEHIATVTVKGKTVRVKVTRKPNGEIASAFPL</sequence>
<reference evidence="2" key="1">
    <citation type="submission" date="2020-08" db="EMBL/GenBank/DDBJ databases">
        <title>Sequencing the genomes of 1000 actinobacteria strains.</title>
        <authorList>
            <person name="Klenk H.-P."/>
        </authorList>
    </citation>
    <scope>NUCLEOTIDE SEQUENCE [LARGE SCALE GENOMIC DNA]</scope>
    <source>
        <strain evidence="2">DSM 27064</strain>
    </source>
</reference>
<evidence type="ECO:0000313" key="2">
    <source>
        <dbReference type="EMBL" id="MBB4072055.1"/>
    </source>
</evidence>
<protein>
    <recommendedName>
        <fullName evidence="4">Bacterial EndoU nuclease domain-containing protein</fullName>
    </recommendedName>
</protein>
<organism evidence="2 3">
    <name type="scientific">Canibacter oris</name>
    <dbReference type="NCBI Taxonomy" id="1365628"/>
    <lineage>
        <taxon>Bacteria</taxon>
        <taxon>Bacillati</taxon>
        <taxon>Actinomycetota</taxon>
        <taxon>Actinomycetes</taxon>
        <taxon>Micrococcales</taxon>
        <taxon>Microbacteriaceae</taxon>
        <taxon>Canibacter</taxon>
    </lineage>
</organism>
<gene>
    <name evidence="2" type="ORF">F5897_001378</name>
</gene>
<dbReference type="RefSeq" id="WP_183304976.1">
    <property type="nucleotide sequence ID" value="NZ_JACIFD010000014.1"/>
</dbReference>
<dbReference type="AlphaFoldDB" id="A0A840DK12"/>
<dbReference type="Proteomes" id="UP000571183">
    <property type="component" value="Unassembled WGS sequence"/>
</dbReference>
<dbReference type="EMBL" id="JACIFD010000014">
    <property type="protein sequence ID" value="MBB4072055.1"/>
    <property type="molecule type" value="Genomic_DNA"/>
</dbReference>
<keyword evidence="3" id="KW-1185">Reference proteome</keyword>
<comment type="caution">
    <text evidence="2">The sequence shown here is derived from an EMBL/GenBank/DDBJ whole genome shotgun (WGS) entry which is preliminary data.</text>
</comment>
<feature type="region of interest" description="Disordered" evidence="1">
    <location>
        <begin position="490"/>
        <end position="534"/>
    </location>
</feature>